<evidence type="ECO:0000256" key="3">
    <source>
        <dbReference type="ARBA" id="ARBA00022729"/>
    </source>
</evidence>
<evidence type="ECO:0000256" key="6">
    <source>
        <dbReference type="SAM" id="SignalP"/>
    </source>
</evidence>
<dbReference type="Proteomes" id="UP000601223">
    <property type="component" value="Unassembled WGS sequence"/>
</dbReference>
<evidence type="ECO:0000256" key="1">
    <source>
        <dbReference type="ARBA" id="ARBA00004236"/>
    </source>
</evidence>
<evidence type="ECO:0000313" key="8">
    <source>
        <dbReference type="EMBL" id="GIF80072.1"/>
    </source>
</evidence>
<dbReference type="EMBL" id="BONF01000008">
    <property type="protein sequence ID" value="GIF80072.1"/>
    <property type="molecule type" value="Genomic_DNA"/>
</dbReference>
<evidence type="ECO:0000259" key="7">
    <source>
        <dbReference type="Pfam" id="PF02608"/>
    </source>
</evidence>
<keyword evidence="2" id="KW-1003">Cell membrane</keyword>
<name>A0A8J3J8F0_9ACTN</name>
<protein>
    <submittedName>
        <fullName evidence="8">BMP family ABC transporter substrate-binding protein</fullName>
    </submittedName>
</protein>
<feature type="signal peptide" evidence="6">
    <location>
        <begin position="1"/>
        <end position="26"/>
    </location>
</feature>
<dbReference type="AlphaFoldDB" id="A0A8J3J8F0"/>
<keyword evidence="4" id="KW-0472">Membrane</keyword>
<comment type="subcellular location">
    <subcellularLocation>
        <location evidence="1">Cell membrane</location>
    </subcellularLocation>
</comment>
<dbReference type="InterPro" id="IPR003760">
    <property type="entry name" value="PnrA-like"/>
</dbReference>
<keyword evidence="9" id="KW-1185">Reference proteome</keyword>
<dbReference type="CDD" id="cd06354">
    <property type="entry name" value="PBP1_PrnA-like"/>
    <property type="match status" value="1"/>
</dbReference>
<reference evidence="8 9" key="1">
    <citation type="submission" date="2021-01" db="EMBL/GenBank/DDBJ databases">
        <title>Whole genome shotgun sequence of Catellatospora bangladeshensis NBRC 107357.</title>
        <authorList>
            <person name="Komaki H."/>
            <person name="Tamura T."/>
        </authorList>
    </citation>
    <scope>NUCLEOTIDE SEQUENCE [LARGE SCALE GENOMIC DNA]</scope>
    <source>
        <strain evidence="8 9">NBRC 107357</strain>
    </source>
</reference>
<keyword evidence="5" id="KW-0449">Lipoprotein</keyword>
<dbReference type="Pfam" id="PF02608">
    <property type="entry name" value="Bmp"/>
    <property type="match status" value="1"/>
</dbReference>
<dbReference type="InterPro" id="IPR050957">
    <property type="entry name" value="BMP_lipoprotein"/>
</dbReference>
<sequence>MRPVRGMKIVALAAAAGLAFAAAACAKPTEETPGTGSSAAAAFSACMVTDTGGIDDHSFNASSWAGLKAAEAGNPAIKPSYTASTAMSDYDPNLANSVTKGCQYIQAVGGLMGDATKKAATANPKVQFSIVDADNLGQANVYPIQFQTQQAAYLAGYLAAGYSKTGKVGTYGGMKIPPVTIFMDGFADGVAAYNKAKSKNVQVLGWDKAKQDGLFTDDFGSQEKGKQKSDTLAAQGADVIFPVAGGAGLGTAANAGDKYVVIWVDADGFETTQYGKVMLTTVVKNSTDGVKEAVTKAAGTPGTLLTGGFMGTLANNGVSLAPYHDFDSKIDPALKAEVEALKQDIISGKITVESPAQPK</sequence>
<feature type="chain" id="PRO_5035263939" evidence="6">
    <location>
        <begin position="27"/>
        <end position="359"/>
    </location>
</feature>
<evidence type="ECO:0000256" key="2">
    <source>
        <dbReference type="ARBA" id="ARBA00022475"/>
    </source>
</evidence>
<proteinExistence type="predicted"/>
<accession>A0A8J3J8F0</accession>
<dbReference type="GO" id="GO:0005886">
    <property type="term" value="C:plasma membrane"/>
    <property type="evidence" value="ECO:0007669"/>
    <property type="project" value="UniProtKB-SubCell"/>
</dbReference>
<evidence type="ECO:0000256" key="5">
    <source>
        <dbReference type="ARBA" id="ARBA00023288"/>
    </source>
</evidence>
<keyword evidence="3 6" id="KW-0732">Signal</keyword>
<comment type="caution">
    <text evidence="8">The sequence shown here is derived from an EMBL/GenBank/DDBJ whole genome shotgun (WGS) entry which is preliminary data.</text>
</comment>
<evidence type="ECO:0000313" key="9">
    <source>
        <dbReference type="Proteomes" id="UP000601223"/>
    </source>
</evidence>
<dbReference type="Gene3D" id="3.40.50.2300">
    <property type="match status" value="2"/>
</dbReference>
<feature type="domain" description="ABC transporter substrate-binding protein PnrA-like" evidence="7">
    <location>
        <begin position="45"/>
        <end position="311"/>
    </location>
</feature>
<dbReference type="PANTHER" id="PTHR34296:SF2">
    <property type="entry name" value="ABC TRANSPORTER GUANOSINE-BINDING PROTEIN NUPN"/>
    <property type="match status" value="1"/>
</dbReference>
<dbReference type="PROSITE" id="PS51257">
    <property type="entry name" value="PROKAR_LIPOPROTEIN"/>
    <property type="match status" value="1"/>
</dbReference>
<organism evidence="8 9">
    <name type="scientific">Catellatospora bangladeshensis</name>
    <dbReference type="NCBI Taxonomy" id="310355"/>
    <lineage>
        <taxon>Bacteria</taxon>
        <taxon>Bacillati</taxon>
        <taxon>Actinomycetota</taxon>
        <taxon>Actinomycetes</taxon>
        <taxon>Micromonosporales</taxon>
        <taxon>Micromonosporaceae</taxon>
        <taxon>Catellatospora</taxon>
    </lineage>
</organism>
<dbReference type="PANTHER" id="PTHR34296">
    <property type="entry name" value="TRANSCRIPTIONAL ACTIVATOR PROTEIN MED"/>
    <property type="match status" value="1"/>
</dbReference>
<evidence type="ECO:0000256" key="4">
    <source>
        <dbReference type="ARBA" id="ARBA00023136"/>
    </source>
</evidence>
<gene>
    <name evidence="8" type="ORF">Cba03nite_14210</name>
</gene>